<name>A0A151MSE2_ALLMI</name>
<accession>A0A151MSE2</accession>
<keyword evidence="3" id="KW-1185">Reference proteome</keyword>
<feature type="domain" description="Reverse transcriptase" evidence="1">
    <location>
        <begin position="73"/>
        <end position="164"/>
    </location>
</feature>
<dbReference type="PANTHER" id="PTHR19446">
    <property type="entry name" value="REVERSE TRANSCRIPTASES"/>
    <property type="match status" value="1"/>
</dbReference>
<reference evidence="2 3" key="1">
    <citation type="journal article" date="2012" name="Genome Biol.">
        <title>Sequencing three crocodilian genomes to illuminate the evolution of archosaurs and amniotes.</title>
        <authorList>
            <person name="St John J.A."/>
            <person name="Braun E.L."/>
            <person name="Isberg S.R."/>
            <person name="Miles L.G."/>
            <person name="Chong A.Y."/>
            <person name="Gongora J."/>
            <person name="Dalzell P."/>
            <person name="Moran C."/>
            <person name="Bed'hom B."/>
            <person name="Abzhanov A."/>
            <person name="Burgess S.C."/>
            <person name="Cooksey A.M."/>
            <person name="Castoe T.A."/>
            <person name="Crawford N.G."/>
            <person name="Densmore L.D."/>
            <person name="Drew J.C."/>
            <person name="Edwards S.V."/>
            <person name="Faircloth B.C."/>
            <person name="Fujita M.K."/>
            <person name="Greenwold M.J."/>
            <person name="Hoffmann F.G."/>
            <person name="Howard J.M."/>
            <person name="Iguchi T."/>
            <person name="Janes D.E."/>
            <person name="Khan S.Y."/>
            <person name="Kohno S."/>
            <person name="de Koning A.J."/>
            <person name="Lance S.L."/>
            <person name="McCarthy F.M."/>
            <person name="McCormack J.E."/>
            <person name="Merchant M.E."/>
            <person name="Peterson D.G."/>
            <person name="Pollock D.D."/>
            <person name="Pourmand N."/>
            <person name="Raney B.J."/>
            <person name="Roessler K.A."/>
            <person name="Sanford J.R."/>
            <person name="Sawyer R.H."/>
            <person name="Schmidt C.J."/>
            <person name="Triplett E.W."/>
            <person name="Tuberville T.D."/>
            <person name="Venegas-Anaya M."/>
            <person name="Howard J.T."/>
            <person name="Jarvis E.D."/>
            <person name="Guillette L.J.Jr."/>
            <person name="Glenn T.C."/>
            <person name="Green R.E."/>
            <person name="Ray D.A."/>
        </authorList>
    </citation>
    <scope>NUCLEOTIDE SEQUENCE [LARGE SCALE GENOMIC DNA]</scope>
    <source>
        <strain evidence="2">KSC_2009_1</strain>
    </source>
</reference>
<evidence type="ECO:0000313" key="2">
    <source>
        <dbReference type="EMBL" id="KYO27435.1"/>
    </source>
</evidence>
<dbReference type="InterPro" id="IPR000477">
    <property type="entry name" value="RT_dom"/>
</dbReference>
<organism evidence="2 3">
    <name type="scientific">Alligator mississippiensis</name>
    <name type="common">American alligator</name>
    <dbReference type="NCBI Taxonomy" id="8496"/>
    <lineage>
        <taxon>Eukaryota</taxon>
        <taxon>Metazoa</taxon>
        <taxon>Chordata</taxon>
        <taxon>Craniata</taxon>
        <taxon>Vertebrata</taxon>
        <taxon>Euteleostomi</taxon>
        <taxon>Archelosauria</taxon>
        <taxon>Archosauria</taxon>
        <taxon>Crocodylia</taxon>
        <taxon>Alligatoridae</taxon>
        <taxon>Alligatorinae</taxon>
        <taxon>Alligator</taxon>
    </lineage>
</organism>
<evidence type="ECO:0000313" key="3">
    <source>
        <dbReference type="Proteomes" id="UP000050525"/>
    </source>
</evidence>
<dbReference type="STRING" id="8496.A0A151MSE2"/>
<dbReference type="EMBL" id="AKHW03005173">
    <property type="protein sequence ID" value="KYO27435.1"/>
    <property type="molecule type" value="Genomic_DNA"/>
</dbReference>
<protein>
    <recommendedName>
        <fullName evidence="1">Reverse transcriptase domain-containing protein</fullName>
    </recommendedName>
</protein>
<sequence length="168" mass="19258">MLEEINTMLLRFQNSKAPGTDGLPKEFYVAFCDQMSPDLLKVYRECLQEGHLGAGMEESLKKGEEQDLRNLCLIMLLNLDYKLMAKVLAKRFKSVIGTVIHEGQVCTVPGQQIHEALMQLQHELKYQWERGQNITVLNLNLEKAYNQVSHRFLLETLKKMGVATTFVT</sequence>
<dbReference type="AlphaFoldDB" id="A0A151MSE2"/>
<comment type="caution">
    <text evidence="2">The sequence shown here is derived from an EMBL/GenBank/DDBJ whole genome shotgun (WGS) entry which is preliminary data.</text>
</comment>
<gene>
    <name evidence="2" type="ORF">Y1Q_0013458</name>
</gene>
<proteinExistence type="predicted"/>
<evidence type="ECO:0000259" key="1">
    <source>
        <dbReference type="Pfam" id="PF00078"/>
    </source>
</evidence>
<dbReference type="Pfam" id="PF00078">
    <property type="entry name" value="RVT_1"/>
    <property type="match status" value="1"/>
</dbReference>
<dbReference type="Proteomes" id="UP000050525">
    <property type="component" value="Unassembled WGS sequence"/>
</dbReference>